<evidence type="ECO:0000256" key="2">
    <source>
        <dbReference type="ARBA" id="ARBA00006962"/>
    </source>
</evidence>
<keyword evidence="4 8" id="KW-0808">Transferase</keyword>
<dbReference type="Pfam" id="PF06925">
    <property type="entry name" value="MGDG_synth"/>
    <property type="match status" value="1"/>
</dbReference>
<evidence type="ECO:0000259" key="7">
    <source>
        <dbReference type="Pfam" id="PF06925"/>
    </source>
</evidence>
<dbReference type="GO" id="GO:0016020">
    <property type="term" value="C:membrane"/>
    <property type="evidence" value="ECO:0007669"/>
    <property type="project" value="UniProtKB-SubCell"/>
</dbReference>
<evidence type="ECO:0000256" key="3">
    <source>
        <dbReference type="ARBA" id="ARBA00022676"/>
    </source>
</evidence>
<keyword evidence="3" id="KW-0328">Glycosyltransferase</keyword>
<gene>
    <name evidence="8" type="ORF">EPA93_38290</name>
</gene>
<evidence type="ECO:0000259" key="6">
    <source>
        <dbReference type="Pfam" id="PF04101"/>
    </source>
</evidence>
<accession>A0A4P6K637</accession>
<dbReference type="OrthoDB" id="9815663at2"/>
<sequence>MANVTQRTILFLIADTGAGHRSAANAITTALKLISQRDQEEWQTRRQGSKESGQESEENRNDSIYPPPTYRIEIVDVFEEYSRFPLREVVKLYGPTIRYNPKLFGDLFHRSNREGTVLAANSLASPLIFNGLLRLFTTVQPDVIVSIHPLINFVTVRALRKLGLHIPFITVVTDLVSVHYAWFAPGVDGYIVPTEQAKELYLKRGLDPQRVHLLGMPIDPKFTRAVDDKVTLQRKLGLEPGIPVALLVGGGDGAGGLPTAVRAISQARLPVQLLVVTGRNRRLYAHLQRTHTKLHVPARIFGFVHNMPELMHAADVIVTKAGPGTICEALSCNLPVVLSGYVPGQEEGNVDFVLKNEVGMLALHASELVNGLRRLIKPGSPELQKYLRNASQVSRPGASFDIARCILSYLPAPDQVSVWQSSQWQRRQRMMSGRLRSAIRIRRLRGRLPRPILRSPVMRKPQLRVRELFSSDGDASES</sequence>
<comment type="similarity">
    <text evidence="2">Belongs to the glycosyltransferase 28 family.</text>
</comment>
<evidence type="ECO:0000256" key="1">
    <source>
        <dbReference type="ARBA" id="ARBA00004370"/>
    </source>
</evidence>
<feature type="region of interest" description="Disordered" evidence="5">
    <location>
        <begin position="40"/>
        <end position="65"/>
    </location>
</feature>
<dbReference type="PANTHER" id="PTHR43025">
    <property type="entry name" value="MONOGALACTOSYLDIACYLGLYCEROL SYNTHASE"/>
    <property type="match status" value="1"/>
</dbReference>
<organism evidence="8 9">
    <name type="scientific">Ktedonosporobacter rubrisoli</name>
    <dbReference type="NCBI Taxonomy" id="2509675"/>
    <lineage>
        <taxon>Bacteria</taxon>
        <taxon>Bacillati</taxon>
        <taxon>Chloroflexota</taxon>
        <taxon>Ktedonobacteria</taxon>
        <taxon>Ktedonobacterales</taxon>
        <taxon>Ktedonosporobacteraceae</taxon>
        <taxon>Ktedonosporobacter</taxon>
    </lineage>
</organism>
<comment type="subcellular location">
    <subcellularLocation>
        <location evidence="1">Membrane</location>
    </subcellularLocation>
</comment>
<feature type="compositionally biased region" description="Basic and acidic residues" evidence="5">
    <location>
        <begin position="40"/>
        <end position="61"/>
    </location>
</feature>
<dbReference type="EMBL" id="CP035758">
    <property type="protein sequence ID" value="QBD83714.1"/>
    <property type="molecule type" value="Genomic_DNA"/>
</dbReference>
<dbReference type="SUPFAM" id="SSF53756">
    <property type="entry name" value="UDP-Glycosyltransferase/glycogen phosphorylase"/>
    <property type="match status" value="1"/>
</dbReference>
<protein>
    <submittedName>
        <fullName evidence="8">Glycosyltransferase</fullName>
    </submittedName>
</protein>
<dbReference type="Gene3D" id="3.40.50.2000">
    <property type="entry name" value="Glycogen Phosphorylase B"/>
    <property type="match status" value="2"/>
</dbReference>
<evidence type="ECO:0000256" key="5">
    <source>
        <dbReference type="SAM" id="MobiDB-lite"/>
    </source>
</evidence>
<reference evidence="8 9" key="1">
    <citation type="submission" date="2019-01" db="EMBL/GenBank/DDBJ databases">
        <title>Ktedonosporobacter rubrisoli SCAWS-G2.</title>
        <authorList>
            <person name="Huang Y."/>
            <person name="Yan B."/>
        </authorList>
    </citation>
    <scope>NUCLEOTIDE SEQUENCE [LARGE SCALE GENOMIC DNA]</scope>
    <source>
        <strain evidence="8 9">SCAWS-G2</strain>
    </source>
</reference>
<dbReference type="InterPro" id="IPR009695">
    <property type="entry name" value="Diacylglyc_glucosyltr_N"/>
</dbReference>
<evidence type="ECO:0000313" key="9">
    <source>
        <dbReference type="Proteomes" id="UP000290365"/>
    </source>
</evidence>
<dbReference type="InterPro" id="IPR050519">
    <property type="entry name" value="Glycosyltransf_28_UgtP"/>
</dbReference>
<dbReference type="GO" id="GO:0009247">
    <property type="term" value="P:glycolipid biosynthetic process"/>
    <property type="evidence" value="ECO:0007669"/>
    <property type="project" value="InterPro"/>
</dbReference>
<dbReference type="PANTHER" id="PTHR43025:SF3">
    <property type="entry name" value="MONOGALACTOSYLDIACYLGLYCEROL SYNTHASE 1, CHLOROPLASTIC"/>
    <property type="match status" value="1"/>
</dbReference>
<dbReference type="InterPro" id="IPR007235">
    <property type="entry name" value="Glyco_trans_28_C"/>
</dbReference>
<dbReference type="Pfam" id="PF04101">
    <property type="entry name" value="Glyco_tran_28_C"/>
    <property type="match status" value="1"/>
</dbReference>
<dbReference type="Proteomes" id="UP000290365">
    <property type="component" value="Chromosome"/>
</dbReference>
<feature type="domain" description="Diacylglycerol glucosyltransferase N-terminal" evidence="7">
    <location>
        <begin position="69"/>
        <end position="218"/>
    </location>
</feature>
<dbReference type="KEGG" id="kbs:EPA93_38290"/>
<name>A0A4P6K637_KTERU</name>
<dbReference type="GO" id="GO:0016758">
    <property type="term" value="F:hexosyltransferase activity"/>
    <property type="evidence" value="ECO:0007669"/>
    <property type="project" value="InterPro"/>
</dbReference>
<evidence type="ECO:0000313" key="8">
    <source>
        <dbReference type="EMBL" id="QBD83714.1"/>
    </source>
</evidence>
<dbReference type="AlphaFoldDB" id="A0A4P6K637"/>
<proteinExistence type="inferred from homology"/>
<feature type="domain" description="Glycosyl transferase family 28 C-terminal" evidence="6">
    <location>
        <begin position="247"/>
        <end position="359"/>
    </location>
</feature>
<evidence type="ECO:0000256" key="4">
    <source>
        <dbReference type="ARBA" id="ARBA00022679"/>
    </source>
</evidence>
<keyword evidence="9" id="KW-1185">Reference proteome</keyword>